<dbReference type="EMBL" id="JBHTLK010000278">
    <property type="protein sequence ID" value="MFD1151793.1"/>
    <property type="molecule type" value="Genomic_DNA"/>
</dbReference>
<feature type="transmembrane region" description="Helical" evidence="1">
    <location>
        <begin position="147"/>
        <end position="165"/>
    </location>
</feature>
<gene>
    <name evidence="2" type="ORF">ACFQ3T_32050</name>
</gene>
<name>A0ABW3R448_9PSEU</name>
<proteinExistence type="predicted"/>
<reference evidence="3" key="1">
    <citation type="journal article" date="2019" name="Int. J. Syst. Evol. Microbiol.">
        <title>The Global Catalogue of Microorganisms (GCM) 10K type strain sequencing project: providing services to taxonomists for standard genome sequencing and annotation.</title>
        <authorList>
            <consortium name="The Broad Institute Genomics Platform"/>
            <consortium name="The Broad Institute Genome Sequencing Center for Infectious Disease"/>
            <person name="Wu L."/>
            <person name="Ma J."/>
        </authorList>
    </citation>
    <scope>NUCLEOTIDE SEQUENCE [LARGE SCALE GENOMIC DNA]</scope>
    <source>
        <strain evidence="3">CCUG 60214</strain>
    </source>
</reference>
<keyword evidence="1" id="KW-1133">Transmembrane helix</keyword>
<organism evidence="2 3">
    <name type="scientific">Saccharothrix hoggarensis</name>
    <dbReference type="NCBI Taxonomy" id="913853"/>
    <lineage>
        <taxon>Bacteria</taxon>
        <taxon>Bacillati</taxon>
        <taxon>Actinomycetota</taxon>
        <taxon>Actinomycetes</taxon>
        <taxon>Pseudonocardiales</taxon>
        <taxon>Pseudonocardiaceae</taxon>
        <taxon>Saccharothrix</taxon>
    </lineage>
</organism>
<evidence type="ECO:0000313" key="3">
    <source>
        <dbReference type="Proteomes" id="UP001597168"/>
    </source>
</evidence>
<dbReference type="Proteomes" id="UP001597168">
    <property type="component" value="Unassembled WGS sequence"/>
</dbReference>
<feature type="transmembrane region" description="Helical" evidence="1">
    <location>
        <begin position="94"/>
        <end position="115"/>
    </location>
</feature>
<dbReference type="InterPro" id="IPR049500">
    <property type="entry name" value="Peptidase_M50B-like"/>
</dbReference>
<feature type="transmembrane region" description="Helical" evidence="1">
    <location>
        <begin position="171"/>
        <end position="192"/>
    </location>
</feature>
<keyword evidence="1" id="KW-0812">Transmembrane</keyword>
<feature type="transmembrane region" description="Helical" evidence="1">
    <location>
        <begin position="18"/>
        <end position="37"/>
    </location>
</feature>
<protein>
    <submittedName>
        <fullName evidence="2">M50 family metallopeptidase</fullName>
    </submittedName>
</protein>
<keyword evidence="3" id="KW-1185">Reference proteome</keyword>
<evidence type="ECO:0000313" key="2">
    <source>
        <dbReference type="EMBL" id="MFD1151793.1"/>
    </source>
</evidence>
<keyword evidence="1" id="KW-0472">Membrane</keyword>
<feature type="transmembrane region" description="Helical" evidence="1">
    <location>
        <begin position="213"/>
        <end position="235"/>
    </location>
</feature>
<dbReference type="Pfam" id="PF13398">
    <property type="entry name" value="Peptidase_M50B"/>
    <property type="match status" value="1"/>
</dbReference>
<comment type="caution">
    <text evidence="2">The sequence shown here is derived from an EMBL/GenBank/DDBJ whole genome shotgun (WGS) entry which is preliminary data.</text>
</comment>
<evidence type="ECO:0000256" key="1">
    <source>
        <dbReference type="SAM" id="Phobius"/>
    </source>
</evidence>
<dbReference type="RefSeq" id="WP_380729112.1">
    <property type="nucleotide sequence ID" value="NZ_JBHTLK010000278.1"/>
</dbReference>
<accession>A0ABW3R448</accession>
<feature type="transmembrane region" description="Helical" evidence="1">
    <location>
        <begin position="121"/>
        <end position="140"/>
    </location>
</feature>
<sequence>MSDDDVWWVTVPTALPQWWIPLTTGVIALLVSAAAVLPRVTWPRRVAFAFNVVGTIAHEFGHAAGGVVTGGGVHLIQVHTPHSGIAYTWHYSRFSAFVISAAGYATPPLAGLGAASLLSRGHAPMLLVLTIAAMILILVVTRDLITLAGVVAVGAVAALALYSKIEWLQHWIAYTETWILLFSEVIGIWVLVMRRVRGRIDDDDADGLADITGIPGVVWIAAWAVLIGWALWTAIPLMWP</sequence>